<protein>
    <recommendedName>
        <fullName evidence="35">Gag3-Pol3</fullName>
    </recommendedName>
</protein>
<evidence type="ECO:0000256" key="29">
    <source>
        <dbReference type="ARBA" id="ARBA00023268"/>
    </source>
</evidence>
<dbReference type="InterPro" id="IPR036397">
    <property type="entry name" value="RNaseH_sf"/>
</dbReference>
<dbReference type="GO" id="GO:0006508">
    <property type="term" value="P:proteolysis"/>
    <property type="evidence" value="ECO:0007669"/>
    <property type="project" value="UniProtKB-KW"/>
</dbReference>
<dbReference type="GO" id="GO:0003887">
    <property type="term" value="F:DNA-directed DNA polymerase activity"/>
    <property type="evidence" value="ECO:0007669"/>
    <property type="project" value="UniProtKB-KW"/>
</dbReference>
<dbReference type="InterPro" id="IPR043502">
    <property type="entry name" value="DNA/RNA_pol_sf"/>
</dbReference>
<keyword evidence="18" id="KW-0862">Zinc</keyword>
<keyword evidence="7" id="KW-0645">Protease</keyword>
<comment type="subunit">
    <text evidence="34">The protease is a homodimer, whose active site consists of two apposed aspartic acid residues.</text>
</comment>
<sequence>MAPKKDDGKPNGKWRPCGDYRQLNKITQPDHYPVPHIQCFTRYLHGAKVFSKLDLVRAYHQIPIAEEDIPKTAIITPFGLYEWIRMPFGLRNAGQTFQRFIDTVLRGIDGVLAYVDDLLVYSKDEEDHLRVLESVLRRLEQHGLKVQLTKCAFMQKEITFLGHQVTADGIRPLESKVDAIREWPAPRNAQALRRFLGTIGFYRRFIPHFSHTAAPLQDLVTKSLKAPRTYEWTSQHEDAFNQLKGKLADRILLHHPDPQCSSYSLVTDASATCVGAALHQADGQSPVPLGLFSKTLSPTQRAYSAFDRELLAVYLAVLHFRSLIEGRQVTIFTDHKPLVQAFHSGSQGTSDRNQRYLSIISEYVTDVVYIRGSDNIVADALSRLSESGGSPTQTVAAAEETSLEEPVDLPAIAAEQKRIGMQPSNNCRFYEFDGKQALLCDTSSHYPRPVVPDSLQQPLIRQFHQLGHYGVRKTASLLTTRYFWPNMRDAIKQFCRACATCQRTKIGRHTTAGSSAFDLPSKRLEVVHIDIVGPLPVPDRKYDISCGLTPRYLLTMVDRSTSWIEATPLESVTAESVASAFISTWISRFGVPLYIVTDRGPQFEAEFFNRVAKDIGFHRLRTTAYHPQTNGKVERAHRTLKAILKARGNSWLENLPLALLAMRISPNDDGISPFTRLTGEHPMMPRVLTTAEDPTPEMIRLRLDNLLDDTRPPPDRPTHIPSDLETAEKVWVRVDRTRKPLEAPYQGPYPVVKRLPKFFIIETAAGRQESVSINRLKPCRSTPQSAPDRRRASPTADPPNSESTVPQESTSQSGTREDDISDLSTTAPTEAGSQQTEPERTRTRTAVHQQQPPPSPVRTRSGRRVQFKPKNDYFYF</sequence>
<dbReference type="AlphaFoldDB" id="A0A267F9P4"/>
<dbReference type="STRING" id="282301.A0A267F9P4"/>
<keyword evidence="40" id="KW-1185">Reference proteome</keyword>
<keyword evidence="11" id="KW-0479">Metal-binding</keyword>
<evidence type="ECO:0000313" key="39">
    <source>
        <dbReference type="EMBL" id="PAA70505.1"/>
    </source>
</evidence>
<keyword evidence="26" id="KW-0238">DNA-binding</keyword>
<evidence type="ECO:0000256" key="20">
    <source>
        <dbReference type="ARBA" id="ARBA00022842"/>
    </source>
</evidence>
<dbReference type="FunFam" id="1.10.340.70:FF:000001">
    <property type="entry name" value="Retrovirus-related Pol polyprotein from transposon gypsy-like Protein"/>
    <property type="match status" value="1"/>
</dbReference>
<evidence type="ECO:0000256" key="33">
    <source>
        <dbReference type="ARBA" id="ARBA00055383"/>
    </source>
</evidence>
<dbReference type="CDD" id="cd09274">
    <property type="entry name" value="RNase_HI_RT_Ty3"/>
    <property type="match status" value="1"/>
</dbReference>
<evidence type="ECO:0000256" key="34">
    <source>
        <dbReference type="ARBA" id="ARBA00063849"/>
    </source>
</evidence>
<dbReference type="GO" id="GO:0003723">
    <property type="term" value="F:RNA binding"/>
    <property type="evidence" value="ECO:0007669"/>
    <property type="project" value="UniProtKB-KW"/>
</dbReference>
<evidence type="ECO:0000259" key="37">
    <source>
        <dbReference type="PROSITE" id="PS50878"/>
    </source>
</evidence>
<name>A0A267F9P4_9PLAT</name>
<reference evidence="39 40" key="1">
    <citation type="submission" date="2017-06" db="EMBL/GenBank/DDBJ databases">
        <title>A platform for efficient transgenesis in Macrostomum lignano, a flatworm model organism for stem cell research.</title>
        <authorList>
            <person name="Berezikov E."/>
        </authorList>
    </citation>
    <scope>NUCLEOTIDE SEQUENCE [LARGE SCALE GENOMIC DNA]</scope>
    <source>
        <strain evidence="39">DV1</strain>
        <tissue evidence="39">Whole organism</tissue>
    </source>
</reference>
<dbReference type="GO" id="GO:0075523">
    <property type="term" value="P:viral translational frameshifting"/>
    <property type="evidence" value="ECO:0007669"/>
    <property type="project" value="UniProtKB-KW"/>
</dbReference>
<evidence type="ECO:0000256" key="10">
    <source>
        <dbReference type="ARBA" id="ARBA00022722"/>
    </source>
</evidence>
<dbReference type="PANTHER" id="PTHR37984">
    <property type="entry name" value="PROTEIN CBG26694"/>
    <property type="match status" value="1"/>
</dbReference>
<evidence type="ECO:0000256" key="4">
    <source>
        <dbReference type="ARBA" id="ARBA00004496"/>
    </source>
</evidence>
<dbReference type="InterPro" id="IPR043128">
    <property type="entry name" value="Rev_trsase/Diguanyl_cyclase"/>
</dbReference>
<dbReference type="FunFam" id="3.30.70.270:FF:000026">
    <property type="entry name" value="Transposon Ty3-G Gag-Pol polyprotein"/>
    <property type="match status" value="1"/>
</dbReference>
<evidence type="ECO:0000256" key="21">
    <source>
        <dbReference type="ARBA" id="ARBA00022884"/>
    </source>
</evidence>
<dbReference type="InterPro" id="IPR050951">
    <property type="entry name" value="Retrovirus_Pol_polyprotein"/>
</dbReference>
<evidence type="ECO:0000256" key="25">
    <source>
        <dbReference type="ARBA" id="ARBA00023113"/>
    </source>
</evidence>
<dbReference type="GO" id="GO:0003677">
    <property type="term" value="F:DNA binding"/>
    <property type="evidence" value="ECO:0007669"/>
    <property type="project" value="UniProtKB-KW"/>
</dbReference>
<evidence type="ECO:0000256" key="28">
    <source>
        <dbReference type="ARBA" id="ARBA00023242"/>
    </source>
</evidence>
<evidence type="ECO:0000256" key="27">
    <source>
        <dbReference type="ARBA" id="ARBA00023172"/>
    </source>
</evidence>
<keyword evidence="25" id="KW-0917">Virion maturation</keyword>
<keyword evidence="14" id="KW-0688">Ribosomal frameshifting</keyword>
<dbReference type="Proteomes" id="UP000215902">
    <property type="component" value="Unassembled WGS sequence"/>
</dbReference>
<dbReference type="Pfam" id="PF17921">
    <property type="entry name" value="Integrase_H2C2"/>
    <property type="match status" value="1"/>
</dbReference>
<dbReference type="GO" id="GO:0004190">
    <property type="term" value="F:aspartic-type endopeptidase activity"/>
    <property type="evidence" value="ECO:0007669"/>
    <property type="project" value="UniProtKB-KW"/>
</dbReference>
<keyword evidence="6" id="KW-1188">Viral release from host cell</keyword>
<dbReference type="InterPro" id="IPR000477">
    <property type="entry name" value="RT_dom"/>
</dbReference>
<evidence type="ECO:0000256" key="14">
    <source>
        <dbReference type="ARBA" id="ARBA00022758"/>
    </source>
</evidence>
<dbReference type="InterPro" id="IPR041588">
    <property type="entry name" value="Integrase_H2C2"/>
</dbReference>
<organism evidence="39 40">
    <name type="scientific">Macrostomum lignano</name>
    <dbReference type="NCBI Taxonomy" id="282301"/>
    <lineage>
        <taxon>Eukaryota</taxon>
        <taxon>Metazoa</taxon>
        <taxon>Spiralia</taxon>
        <taxon>Lophotrochozoa</taxon>
        <taxon>Platyhelminthes</taxon>
        <taxon>Rhabditophora</taxon>
        <taxon>Macrostomorpha</taxon>
        <taxon>Macrostomida</taxon>
        <taxon>Macrostomidae</taxon>
        <taxon>Macrostomum</taxon>
    </lineage>
</organism>
<evidence type="ECO:0000256" key="13">
    <source>
        <dbReference type="ARBA" id="ARBA00022750"/>
    </source>
</evidence>
<evidence type="ECO:0000256" key="9">
    <source>
        <dbReference type="ARBA" id="ARBA00022695"/>
    </source>
</evidence>
<evidence type="ECO:0000256" key="24">
    <source>
        <dbReference type="ARBA" id="ARBA00022932"/>
    </source>
</evidence>
<feature type="compositionally biased region" description="Polar residues" evidence="36">
    <location>
        <begin position="822"/>
        <end position="836"/>
    </location>
</feature>
<keyword evidence="27" id="KW-0233">DNA recombination</keyword>
<comment type="function">
    <text evidence="2">The aspartyl protease (PR) mediates the proteolytic cleavages of the Gag and Gag-Pol polyproteins after assembly of the VLP.</text>
</comment>
<dbReference type="GO" id="GO:0015074">
    <property type="term" value="P:DNA integration"/>
    <property type="evidence" value="ECO:0007669"/>
    <property type="project" value="UniProtKB-KW"/>
</dbReference>
<dbReference type="FunFam" id="3.10.10.10:FF:000007">
    <property type="entry name" value="Retrovirus-related Pol polyprotein from transposon 17.6-like Protein"/>
    <property type="match status" value="1"/>
</dbReference>
<evidence type="ECO:0000256" key="31">
    <source>
        <dbReference type="ARBA" id="ARBA00025615"/>
    </source>
</evidence>
<dbReference type="EMBL" id="NIVC01001232">
    <property type="protein sequence ID" value="PAA70505.1"/>
    <property type="molecule type" value="Genomic_DNA"/>
</dbReference>
<dbReference type="GO" id="GO:0005524">
    <property type="term" value="F:ATP binding"/>
    <property type="evidence" value="ECO:0007669"/>
    <property type="project" value="UniProtKB-KW"/>
</dbReference>
<dbReference type="Pfam" id="PF00665">
    <property type="entry name" value="rve"/>
    <property type="match status" value="1"/>
</dbReference>
<evidence type="ECO:0000256" key="7">
    <source>
        <dbReference type="ARBA" id="ARBA00022670"/>
    </source>
</evidence>
<keyword evidence="12" id="KW-0547">Nucleotide-binding</keyword>
<keyword evidence="23" id="KW-0695">RNA-directed DNA polymerase</keyword>
<keyword evidence="22" id="KW-0229">DNA integration</keyword>
<keyword evidence="13" id="KW-0064">Aspartyl protease</keyword>
<comment type="catalytic activity">
    <reaction evidence="1">
        <text>Endonucleolytic cleavage to 5'-phosphomonoester.</text>
        <dbReference type="EC" id="3.1.26.4"/>
    </reaction>
</comment>
<dbReference type="GO" id="GO:0006310">
    <property type="term" value="P:DNA recombination"/>
    <property type="evidence" value="ECO:0007669"/>
    <property type="project" value="UniProtKB-KW"/>
</dbReference>
<feature type="region of interest" description="Disordered" evidence="36">
    <location>
        <begin position="772"/>
        <end position="876"/>
    </location>
</feature>
<evidence type="ECO:0000256" key="8">
    <source>
        <dbReference type="ARBA" id="ARBA00022679"/>
    </source>
</evidence>
<dbReference type="InterPro" id="IPR012337">
    <property type="entry name" value="RNaseH-like_sf"/>
</dbReference>
<evidence type="ECO:0000256" key="26">
    <source>
        <dbReference type="ARBA" id="ARBA00023125"/>
    </source>
</evidence>
<gene>
    <name evidence="39" type="ORF">BOX15_Mlig009056g1</name>
</gene>
<comment type="subcellular location">
    <subcellularLocation>
        <location evidence="4">Cytoplasm</location>
    </subcellularLocation>
    <subcellularLocation>
        <location evidence="3">Nucleus</location>
    </subcellularLocation>
</comment>
<evidence type="ECO:0000256" key="22">
    <source>
        <dbReference type="ARBA" id="ARBA00022908"/>
    </source>
</evidence>
<keyword evidence="17" id="KW-0378">Hydrolase</keyword>
<comment type="caution">
    <text evidence="39">The sequence shown here is derived from an EMBL/GenBank/DDBJ whole genome shotgun (WGS) entry which is preliminary data.</text>
</comment>
<dbReference type="PROSITE" id="PS50994">
    <property type="entry name" value="INTEGRASE"/>
    <property type="match status" value="1"/>
</dbReference>
<dbReference type="GO" id="GO:0004523">
    <property type="term" value="F:RNA-DNA hybrid ribonuclease activity"/>
    <property type="evidence" value="ECO:0007669"/>
    <property type="project" value="UniProtKB-EC"/>
</dbReference>
<dbReference type="Gene3D" id="3.30.70.270">
    <property type="match status" value="2"/>
</dbReference>
<keyword evidence="24" id="KW-0239">DNA-directed DNA polymerase</keyword>
<evidence type="ECO:0000256" key="17">
    <source>
        <dbReference type="ARBA" id="ARBA00022801"/>
    </source>
</evidence>
<keyword evidence="28" id="KW-0539">Nucleus</keyword>
<dbReference type="InterPro" id="IPR001584">
    <property type="entry name" value="Integrase_cat-core"/>
</dbReference>
<dbReference type="Gene3D" id="3.10.10.10">
    <property type="entry name" value="HIV Type 1 Reverse Transcriptase, subunit A, domain 1"/>
    <property type="match status" value="1"/>
</dbReference>
<evidence type="ECO:0000256" key="3">
    <source>
        <dbReference type="ARBA" id="ARBA00004123"/>
    </source>
</evidence>
<dbReference type="SUPFAM" id="SSF56672">
    <property type="entry name" value="DNA/RNA polymerases"/>
    <property type="match status" value="1"/>
</dbReference>
<dbReference type="Gene3D" id="3.30.420.10">
    <property type="entry name" value="Ribonuclease H-like superfamily/Ribonuclease H"/>
    <property type="match status" value="1"/>
</dbReference>
<evidence type="ECO:0000259" key="38">
    <source>
        <dbReference type="PROSITE" id="PS50994"/>
    </source>
</evidence>
<evidence type="ECO:0000256" key="23">
    <source>
        <dbReference type="ARBA" id="ARBA00022918"/>
    </source>
</evidence>
<comment type="function">
    <text evidence="31">Integrase (IN) targets the VLP to the nucleus, where a subparticle preintegration complex (PIC) containing at least integrase and the newly synthesized dsDNA copy of the retrotransposon must transit the nuclear membrane. Once in the nucleus, integrase performs the integration of the dsDNA into the host genome.</text>
</comment>
<evidence type="ECO:0000256" key="1">
    <source>
        <dbReference type="ARBA" id="ARBA00000077"/>
    </source>
</evidence>
<evidence type="ECO:0000256" key="2">
    <source>
        <dbReference type="ARBA" id="ARBA00002180"/>
    </source>
</evidence>
<feature type="domain" description="Reverse transcriptase" evidence="37">
    <location>
        <begin position="1"/>
        <end position="165"/>
    </location>
</feature>
<dbReference type="SUPFAM" id="SSF53098">
    <property type="entry name" value="Ribonuclease H-like"/>
    <property type="match status" value="1"/>
</dbReference>
<accession>A0A267F9P4</accession>
<dbReference type="Gene3D" id="1.10.340.70">
    <property type="match status" value="1"/>
</dbReference>
<dbReference type="GO" id="GO:0005737">
    <property type="term" value="C:cytoplasm"/>
    <property type="evidence" value="ECO:0007669"/>
    <property type="project" value="UniProtKB-SubCell"/>
</dbReference>
<evidence type="ECO:0000256" key="5">
    <source>
        <dbReference type="ARBA" id="ARBA00022490"/>
    </source>
</evidence>
<evidence type="ECO:0000256" key="30">
    <source>
        <dbReference type="ARBA" id="ARBA00025590"/>
    </source>
</evidence>
<evidence type="ECO:0000256" key="16">
    <source>
        <dbReference type="ARBA" id="ARBA00022771"/>
    </source>
</evidence>
<dbReference type="CDD" id="cd01647">
    <property type="entry name" value="RT_LTR"/>
    <property type="match status" value="1"/>
</dbReference>
<evidence type="ECO:0000256" key="19">
    <source>
        <dbReference type="ARBA" id="ARBA00022840"/>
    </source>
</evidence>
<feature type="domain" description="Integrase catalytic" evidence="38">
    <location>
        <begin position="516"/>
        <end position="690"/>
    </location>
</feature>
<keyword evidence="16" id="KW-0863">Zinc-finger</keyword>
<evidence type="ECO:0000256" key="35">
    <source>
        <dbReference type="ARBA" id="ARBA00082890"/>
    </source>
</evidence>
<dbReference type="PANTHER" id="PTHR37984:SF5">
    <property type="entry name" value="PROTEIN NYNRIN-LIKE"/>
    <property type="match status" value="1"/>
</dbReference>
<dbReference type="OrthoDB" id="775972at2759"/>
<proteinExistence type="predicted"/>
<evidence type="ECO:0000256" key="18">
    <source>
        <dbReference type="ARBA" id="ARBA00022833"/>
    </source>
</evidence>
<dbReference type="PROSITE" id="PS50878">
    <property type="entry name" value="RT_POL"/>
    <property type="match status" value="1"/>
</dbReference>
<comment type="function">
    <text evidence="32">Nucleocapsid protein p11 (NC) forms the nucleocore that coats the retro-elements dimeric RNA. Binds these RNAs through its zinc fingers. Promotes primer tRNA(i)-Met annealing to the multipartite primer-binding site (PBS), dimerization of Ty3 RNA and initiation of reverse transcription.</text>
</comment>
<keyword evidence="8" id="KW-0808">Transferase</keyword>
<keyword evidence="5" id="KW-0963">Cytoplasm</keyword>
<dbReference type="GO" id="GO:0003964">
    <property type="term" value="F:RNA-directed DNA polymerase activity"/>
    <property type="evidence" value="ECO:0007669"/>
    <property type="project" value="UniProtKB-KW"/>
</dbReference>
<keyword evidence="15" id="KW-0255">Endonuclease</keyword>
<dbReference type="GO" id="GO:0005634">
    <property type="term" value="C:nucleus"/>
    <property type="evidence" value="ECO:0007669"/>
    <property type="project" value="UniProtKB-SubCell"/>
</dbReference>
<keyword evidence="10" id="KW-0540">Nuclease</keyword>
<keyword evidence="19" id="KW-0067">ATP-binding</keyword>
<evidence type="ECO:0000256" key="15">
    <source>
        <dbReference type="ARBA" id="ARBA00022759"/>
    </source>
</evidence>
<dbReference type="GO" id="GO:0008270">
    <property type="term" value="F:zinc ion binding"/>
    <property type="evidence" value="ECO:0007669"/>
    <property type="project" value="UniProtKB-KW"/>
</dbReference>
<evidence type="ECO:0000256" key="36">
    <source>
        <dbReference type="SAM" id="MobiDB-lite"/>
    </source>
</evidence>
<keyword evidence="9" id="KW-0548">Nucleotidyltransferase</keyword>
<keyword evidence="20" id="KW-0460">Magnesium</keyword>
<dbReference type="InterPro" id="IPR041577">
    <property type="entry name" value="RT_RNaseH_2"/>
</dbReference>
<dbReference type="Pfam" id="PF17919">
    <property type="entry name" value="RT_RNaseH_2"/>
    <property type="match status" value="1"/>
</dbReference>
<keyword evidence="29" id="KW-0511">Multifunctional enzyme</keyword>
<evidence type="ECO:0000256" key="12">
    <source>
        <dbReference type="ARBA" id="ARBA00022741"/>
    </source>
</evidence>
<comment type="function">
    <text evidence="33">Capsid protein (CA) is the structural component of the virus-like particle (VLP), forming the shell that encapsulates the genomic RNA-nucleocapsid complex.</text>
</comment>
<evidence type="ECO:0000313" key="40">
    <source>
        <dbReference type="Proteomes" id="UP000215902"/>
    </source>
</evidence>
<evidence type="ECO:0000256" key="32">
    <source>
        <dbReference type="ARBA" id="ARBA00055265"/>
    </source>
</evidence>
<evidence type="ECO:0000256" key="11">
    <source>
        <dbReference type="ARBA" id="ARBA00022723"/>
    </source>
</evidence>
<keyword evidence="21" id="KW-0694">RNA-binding</keyword>
<evidence type="ECO:0000256" key="6">
    <source>
        <dbReference type="ARBA" id="ARBA00022612"/>
    </source>
</evidence>
<comment type="function">
    <text evidence="30">Reverse transcriptase/ribonuclease H (RT) is a multifunctional enzyme that catalyzes the conversion of the retro-elements RNA genome into dsDNA within the VLP. The enzyme displays a DNA polymerase activity that can copy either DNA or RNA templates, and a ribonuclease H (RNase H) activity that cleaves the RNA strand of RNA-DNA heteroduplexes during plus-strand synthesis and hydrolyzes RNA primers. The conversion leads to a linear dsDNA copy of the retrotransposon that includes long terminal repeats (LTRs) at both ends.</text>
</comment>
<feature type="compositionally biased region" description="Polar residues" evidence="36">
    <location>
        <begin position="798"/>
        <end position="814"/>
    </location>
</feature>
<dbReference type="Pfam" id="PF00078">
    <property type="entry name" value="RVT_1"/>
    <property type="match status" value="1"/>
</dbReference>